<proteinExistence type="predicted"/>
<dbReference type="Gene3D" id="3.40.50.1820">
    <property type="entry name" value="alpha/beta hydrolase"/>
    <property type="match status" value="1"/>
</dbReference>
<dbReference type="PIRSF" id="PIRSF033634">
    <property type="entry name" value="UCP033634"/>
    <property type="match status" value="1"/>
</dbReference>
<accession>A0ABW1LCQ2</accession>
<comment type="caution">
    <text evidence="1">The sequence shown here is derived from an EMBL/GenBank/DDBJ whole genome shotgun (WGS) entry which is preliminary data.</text>
</comment>
<dbReference type="GO" id="GO:0016787">
    <property type="term" value="F:hydrolase activity"/>
    <property type="evidence" value="ECO:0007669"/>
    <property type="project" value="UniProtKB-KW"/>
</dbReference>
<dbReference type="InterPro" id="IPR029058">
    <property type="entry name" value="AB_hydrolase_fold"/>
</dbReference>
<evidence type="ECO:0000313" key="1">
    <source>
        <dbReference type="EMBL" id="MFC6040807.1"/>
    </source>
</evidence>
<organism evidence="1 2">
    <name type="scientific">Paenisporosarcina macmurdoensis</name>
    <dbReference type="NCBI Taxonomy" id="212659"/>
    <lineage>
        <taxon>Bacteria</taxon>
        <taxon>Bacillati</taxon>
        <taxon>Bacillota</taxon>
        <taxon>Bacilli</taxon>
        <taxon>Bacillales</taxon>
        <taxon>Caryophanaceae</taxon>
        <taxon>Paenisporosarcina</taxon>
    </lineage>
</organism>
<keyword evidence="1" id="KW-0378">Hydrolase</keyword>
<dbReference type="Proteomes" id="UP001596170">
    <property type="component" value="Unassembled WGS sequence"/>
</dbReference>
<protein>
    <submittedName>
        <fullName evidence="1">Alpha/beta hydrolase</fullName>
    </submittedName>
</protein>
<dbReference type="InterPro" id="IPR017018">
    <property type="entry name" value="UCP033634"/>
</dbReference>
<keyword evidence="2" id="KW-1185">Reference proteome</keyword>
<gene>
    <name evidence="1" type="ORF">ACFPYN_15375</name>
</gene>
<sequence>MKSTGMVVGYRDMQVPFSLVSEEENSKNLVVFLPGAAYSVQSPAFHYSQEIFLDHSFDVLQVNYRYNDKAYNEFSKEELSEAIKHDVRTVLDKVLTDISYEKFYFVGKSLGTIAMSSELNRAIFREAHAIWLTPLLHRDDVFAAMVNNENRGLCIIGDNDRCYVEERFDQLKNKSNLVAKLLPNVNHSLEYDHNMVESIDILKEVIKDIQEFVV</sequence>
<dbReference type="SUPFAM" id="SSF53474">
    <property type="entry name" value="alpha/beta-Hydrolases"/>
    <property type="match status" value="1"/>
</dbReference>
<reference evidence="2" key="1">
    <citation type="journal article" date="2019" name="Int. J. Syst. Evol. Microbiol.">
        <title>The Global Catalogue of Microorganisms (GCM) 10K type strain sequencing project: providing services to taxonomists for standard genome sequencing and annotation.</title>
        <authorList>
            <consortium name="The Broad Institute Genomics Platform"/>
            <consortium name="The Broad Institute Genome Sequencing Center for Infectious Disease"/>
            <person name="Wu L."/>
            <person name="Ma J."/>
        </authorList>
    </citation>
    <scope>NUCLEOTIDE SEQUENCE [LARGE SCALE GENOMIC DNA]</scope>
    <source>
        <strain evidence="2">CCUG 54527</strain>
    </source>
</reference>
<evidence type="ECO:0000313" key="2">
    <source>
        <dbReference type="Proteomes" id="UP001596170"/>
    </source>
</evidence>
<dbReference type="RefSeq" id="WP_377735373.1">
    <property type="nucleotide sequence ID" value="NZ_JBHSRI010000025.1"/>
</dbReference>
<name>A0ABW1LCQ2_9BACL</name>
<dbReference type="EMBL" id="JBHSRI010000025">
    <property type="protein sequence ID" value="MFC6040807.1"/>
    <property type="molecule type" value="Genomic_DNA"/>
</dbReference>